<comment type="caution">
    <text evidence="1">The sequence shown here is derived from an EMBL/GenBank/DDBJ whole genome shotgun (WGS) entry which is preliminary data.</text>
</comment>
<name>A0A2P5FUB7_TREOI</name>
<gene>
    <name evidence="1" type="ORF">TorRG33x02_026880</name>
</gene>
<dbReference type="Proteomes" id="UP000237000">
    <property type="component" value="Unassembled WGS sequence"/>
</dbReference>
<dbReference type="OrthoDB" id="10340150at2759"/>
<dbReference type="InParanoid" id="A0A2P5FUB7"/>
<evidence type="ECO:0000313" key="1">
    <source>
        <dbReference type="EMBL" id="POO01381.1"/>
    </source>
</evidence>
<sequence length="50" mass="6045">MELYPLCLLMFYIEPDMLIRTLDETNNSKKSGKQLHIILIDTFNSYWDYN</sequence>
<organism evidence="1 2">
    <name type="scientific">Trema orientale</name>
    <name type="common">Charcoal tree</name>
    <name type="synonym">Celtis orientalis</name>
    <dbReference type="NCBI Taxonomy" id="63057"/>
    <lineage>
        <taxon>Eukaryota</taxon>
        <taxon>Viridiplantae</taxon>
        <taxon>Streptophyta</taxon>
        <taxon>Embryophyta</taxon>
        <taxon>Tracheophyta</taxon>
        <taxon>Spermatophyta</taxon>
        <taxon>Magnoliopsida</taxon>
        <taxon>eudicotyledons</taxon>
        <taxon>Gunneridae</taxon>
        <taxon>Pentapetalae</taxon>
        <taxon>rosids</taxon>
        <taxon>fabids</taxon>
        <taxon>Rosales</taxon>
        <taxon>Cannabaceae</taxon>
        <taxon>Trema</taxon>
    </lineage>
</organism>
<reference evidence="2" key="1">
    <citation type="submission" date="2016-06" db="EMBL/GenBank/DDBJ databases">
        <title>Parallel loss of symbiosis genes in relatives of nitrogen-fixing non-legume Parasponia.</title>
        <authorList>
            <person name="Van Velzen R."/>
            <person name="Holmer R."/>
            <person name="Bu F."/>
            <person name="Rutten L."/>
            <person name="Van Zeijl A."/>
            <person name="Liu W."/>
            <person name="Santuari L."/>
            <person name="Cao Q."/>
            <person name="Sharma T."/>
            <person name="Shen D."/>
            <person name="Roswanjaya Y."/>
            <person name="Wardhani T."/>
            <person name="Kalhor M.S."/>
            <person name="Jansen J."/>
            <person name="Van den Hoogen J."/>
            <person name="Gungor B."/>
            <person name="Hartog M."/>
            <person name="Hontelez J."/>
            <person name="Verver J."/>
            <person name="Yang W.-C."/>
            <person name="Schijlen E."/>
            <person name="Repin R."/>
            <person name="Schilthuizen M."/>
            <person name="Schranz E."/>
            <person name="Heidstra R."/>
            <person name="Miyata K."/>
            <person name="Fedorova E."/>
            <person name="Kohlen W."/>
            <person name="Bisseling T."/>
            <person name="Smit S."/>
            <person name="Geurts R."/>
        </authorList>
    </citation>
    <scope>NUCLEOTIDE SEQUENCE [LARGE SCALE GENOMIC DNA]</scope>
    <source>
        <strain evidence="2">cv. RG33-2</strain>
    </source>
</reference>
<protein>
    <submittedName>
        <fullName evidence="1">Uncharacterized protein</fullName>
    </submittedName>
</protein>
<evidence type="ECO:0000313" key="2">
    <source>
        <dbReference type="Proteomes" id="UP000237000"/>
    </source>
</evidence>
<dbReference type="EMBL" id="JXTC01000008">
    <property type="protein sequence ID" value="POO01381.1"/>
    <property type="molecule type" value="Genomic_DNA"/>
</dbReference>
<accession>A0A2P5FUB7</accession>
<proteinExistence type="predicted"/>
<keyword evidence="2" id="KW-1185">Reference proteome</keyword>
<dbReference type="AlphaFoldDB" id="A0A2P5FUB7"/>